<dbReference type="RefSeq" id="WP_182844230.1">
    <property type="nucleotide sequence ID" value="NZ_BAAALP010000014.1"/>
</dbReference>
<sequence>MNARRLTAVALGVALGAVLSAAPLTVAVAPASAEAARTSAGCPGRQTWSDENTFGVMCPTRSIGAAAYCRNKVLVYGRKAPASRWSYAYCAAHGGLARPAL</sequence>
<name>A0A7W3QMF1_ACTNM</name>
<organism evidence="2 3">
    <name type="scientific">Actinomadura namibiensis</name>
    <dbReference type="NCBI Taxonomy" id="182080"/>
    <lineage>
        <taxon>Bacteria</taxon>
        <taxon>Bacillati</taxon>
        <taxon>Actinomycetota</taxon>
        <taxon>Actinomycetes</taxon>
        <taxon>Streptosporangiales</taxon>
        <taxon>Thermomonosporaceae</taxon>
        <taxon>Actinomadura</taxon>
    </lineage>
</organism>
<gene>
    <name evidence="2" type="ORF">HNR61_003568</name>
</gene>
<evidence type="ECO:0000313" key="3">
    <source>
        <dbReference type="Proteomes" id="UP000572680"/>
    </source>
</evidence>
<protein>
    <submittedName>
        <fullName evidence="2">Uncharacterized protein</fullName>
    </submittedName>
</protein>
<feature type="signal peptide" evidence="1">
    <location>
        <begin position="1"/>
        <end position="21"/>
    </location>
</feature>
<comment type="caution">
    <text evidence="2">The sequence shown here is derived from an EMBL/GenBank/DDBJ whole genome shotgun (WGS) entry which is preliminary data.</text>
</comment>
<keyword evidence="3" id="KW-1185">Reference proteome</keyword>
<dbReference type="Proteomes" id="UP000572680">
    <property type="component" value="Unassembled WGS sequence"/>
</dbReference>
<reference evidence="2 3" key="1">
    <citation type="submission" date="2020-08" db="EMBL/GenBank/DDBJ databases">
        <title>Genomic Encyclopedia of Type Strains, Phase IV (KMG-IV): sequencing the most valuable type-strain genomes for metagenomic binning, comparative biology and taxonomic classification.</title>
        <authorList>
            <person name="Goeker M."/>
        </authorList>
    </citation>
    <scope>NUCLEOTIDE SEQUENCE [LARGE SCALE GENOMIC DNA]</scope>
    <source>
        <strain evidence="2 3">DSM 44197</strain>
    </source>
</reference>
<feature type="chain" id="PRO_5038557362" evidence="1">
    <location>
        <begin position="22"/>
        <end position="101"/>
    </location>
</feature>
<dbReference type="AlphaFoldDB" id="A0A7W3QMF1"/>
<accession>A0A7W3QMF1</accession>
<proteinExistence type="predicted"/>
<dbReference type="EMBL" id="JACJIA010000004">
    <property type="protein sequence ID" value="MBA8951928.1"/>
    <property type="molecule type" value="Genomic_DNA"/>
</dbReference>
<evidence type="ECO:0000313" key="2">
    <source>
        <dbReference type="EMBL" id="MBA8951928.1"/>
    </source>
</evidence>
<evidence type="ECO:0000256" key="1">
    <source>
        <dbReference type="SAM" id="SignalP"/>
    </source>
</evidence>
<keyword evidence="1" id="KW-0732">Signal</keyword>